<dbReference type="EMBL" id="OCST01000002">
    <property type="protein sequence ID" value="SOE59150.1"/>
    <property type="molecule type" value="Genomic_DNA"/>
</dbReference>
<dbReference type="OrthoDB" id="9799608at2"/>
<gene>
    <name evidence="1" type="ORF">SAMN06296378_0889</name>
</gene>
<keyword evidence="2" id="KW-1185">Reference proteome</keyword>
<dbReference type="PANTHER" id="PTHR34389">
    <property type="entry name" value="L-RHAMNOSE MUTAROTASE"/>
    <property type="match status" value="1"/>
</dbReference>
<accession>A0A2C8Z5V7</accession>
<sequence>MKRHVQLVHVRPEKRDEYLRLHAAVWPQVEERLTASNITNYSIFIRDDLLIAYFEYRGGDFERDCELIAADPTTRQWWQLTDPCQIPVSGAEPGTLWADADELWHLD</sequence>
<dbReference type="PANTHER" id="PTHR34389:SF2">
    <property type="entry name" value="L-RHAMNOSE MUTAROTASE"/>
    <property type="match status" value="1"/>
</dbReference>
<name>A0A2C8Z5V7_9MICO</name>
<dbReference type="Gene3D" id="3.30.70.100">
    <property type="match status" value="1"/>
</dbReference>
<organism evidence="1 2">
    <name type="scientific">Salinibacterium xinjiangense</name>
    <dbReference type="NCBI Taxonomy" id="386302"/>
    <lineage>
        <taxon>Bacteria</taxon>
        <taxon>Bacillati</taxon>
        <taxon>Actinomycetota</taxon>
        <taxon>Actinomycetes</taxon>
        <taxon>Micrococcales</taxon>
        <taxon>Microbacteriaceae</taxon>
        <taxon>Salinibacterium</taxon>
    </lineage>
</organism>
<evidence type="ECO:0000313" key="2">
    <source>
        <dbReference type="Proteomes" id="UP000219440"/>
    </source>
</evidence>
<dbReference type="SUPFAM" id="SSF54909">
    <property type="entry name" value="Dimeric alpha+beta barrel"/>
    <property type="match status" value="1"/>
</dbReference>
<dbReference type="RefSeq" id="WP_097060043.1">
    <property type="nucleotide sequence ID" value="NZ_BMLC01000001.1"/>
</dbReference>
<dbReference type="Pfam" id="PF05336">
    <property type="entry name" value="rhaM"/>
    <property type="match status" value="1"/>
</dbReference>
<dbReference type="InterPro" id="IPR011008">
    <property type="entry name" value="Dimeric_a/b-barrel"/>
</dbReference>
<proteinExistence type="predicted"/>
<reference evidence="1 2" key="1">
    <citation type="submission" date="2017-09" db="EMBL/GenBank/DDBJ databases">
        <authorList>
            <person name="Ehlers B."/>
            <person name="Leendertz F.H."/>
        </authorList>
    </citation>
    <scope>NUCLEOTIDE SEQUENCE [LARGE SCALE GENOMIC DNA]</scope>
    <source>
        <strain evidence="1 2">CGMCC 1.05381</strain>
    </source>
</reference>
<dbReference type="InterPro" id="IPR008000">
    <property type="entry name" value="Rham/fucose_mutarotase"/>
</dbReference>
<protein>
    <submittedName>
        <fullName evidence="1">L-rhamnose mutarotase</fullName>
    </submittedName>
</protein>
<dbReference type="Proteomes" id="UP000219440">
    <property type="component" value="Unassembled WGS sequence"/>
</dbReference>
<evidence type="ECO:0000313" key="1">
    <source>
        <dbReference type="EMBL" id="SOE59150.1"/>
    </source>
</evidence>
<dbReference type="GO" id="GO:0016857">
    <property type="term" value="F:racemase and epimerase activity, acting on carbohydrates and derivatives"/>
    <property type="evidence" value="ECO:0007669"/>
    <property type="project" value="InterPro"/>
</dbReference>
<dbReference type="AlphaFoldDB" id="A0A2C8Z5V7"/>